<dbReference type="STRING" id="237018.SAMN04489723_110132"/>
<dbReference type="EMBL" id="FOKK01000010">
    <property type="protein sequence ID" value="SFB44441.1"/>
    <property type="molecule type" value="Genomic_DNA"/>
</dbReference>
<dbReference type="SUPFAM" id="SSF51735">
    <property type="entry name" value="NAD(P)-binding Rossmann-fold domains"/>
    <property type="match status" value="1"/>
</dbReference>
<gene>
    <name evidence="3" type="ORF">SAMN04489723_110132</name>
</gene>
<dbReference type="GO" id="GO:0016020">
    <property type="term" value="C:membrane"/>
    <property type="evidence" value="ECO:0007669"/>
    <property type="project" value="UniProtKB-SubCell"/>
</dbReference>
<dbReference type="OrthoDB" id="9798632at2"/>
<name>A0A1I1B2F4_9BACT</name>
<keyword evidence="4" id="KW-1185">Reference proteome</keyword>
<dbReference type="AlphaFoldDB" id="A0A1I1B2F4"/>
<dbReference type="Pfam" id="PF01370">
    <property type="entry name" value="Epimerase"/>
    <property type="match status" value="1"/>
</dbReference>
<dbReference type="Gene3D" id="3.40.50.720">
    <property type="entry name" value="NAD(P)-binding Rossmann-like Domain"/>
    <property type="match status" value="1"/>
</dbReference>
<feature type="domain" description="NAD-dependent epimerase/dehydratase" evidence="2">
    <location>
        <begin position="5"/>
        <end position="116"/>
    </location>
</feature>
<dbReference type="InterPro" id="IPR001509">
    <property type="entry name" value="Epimerase_deHydtase"/>
</dbReference>
<protein>
    <submittedName>
        <fullName evidence="3">Uncharacterized conserved protein YbjT, contains NAD(P)-binding and DUF2867 domains</fullName>
    </submittedName>
</protein>
<evidence type="ECO:0000256" key="1">
    <source>
        <dbReference type="ARBA" id="ARBA00004370"/>
    </source>
</evidence>
<evidence type="ECO:0000259" key="2">
    <source>
        <dbReference type="Pfam" id="PF01370"/>
    </source>
</evidence>
<organism evidence="3 4">
    <name type="scientific">Algoriphagus aquimarinus</name>
    <dbReference type="NCBI Taxonomy" id="237018"/>
    <lineage>
        <taxon>Bacteria</taxon>
        <taxon>Pseudomonadati</taxon>
        <taxon>Bacteroidota</taxon>
        <taxon>Cytophagia</taxon>
        <taxon>Cytophagales</taxon>
        <taxon>Cyclobacteriaceae</taxon>
        <taxon>Algoriphagus</taxon>
    </lineage>
</organism>
<evidence type="ECO:0000313" key="3">
    <source>
        <dbReference type="EMBL" id="SFB44441.1"/>
    </source>
</evidence>
<sequence>MGLKIIITGTTGMVGEGVMQRCLDNPDVEKVLSISRKPNGHSHPKLGEIIHSDFTDLAAIESQLTGYDACFFCAGISSMGISKEQYEKITYDLTLSFAATLAKLNPEMTFTYLSGQGTDGTEKGRSHWARVKGKTENDLRKLPFKAVFAYRPGMMKPMEGALHVLSYYKYGAWMYPIGRMIYPNAFNTLAEVGDSMMYVSSNAYKKFILEGKEITETANLLR</sequence>
<dbReference type="InterPro" id="IPR036291">
    <property type="entry name" value="NAD(P)-bd_dom_sf"/>
</dbReference>
<proteinExistence type="predicted"/>
<comment type="subcellular location">
    <subcellularLocation>
        <location evidence="1">Membrane</location>
    </subcellularLocation>
</comment>
<reference evidence="3 4" key="1">
    <citation type="submission" date="2016-10" db="EMBL/GenBank/DDBJ databases">
        <authorList>
            <person name="de Groot N.N."/>
        </authorList>
    </citation>
    <scope>NUCLEOTIDE SEQUENCE [LARGE SCALE GENOMIC DNA]</scope>
    <source>
        <strain evidence="3 4">DSM 23399</strain>
    </source>
</reference>
<dbReference type="PANTHER" id="PTHR14097">
    <property type="entry name" value="OXIDOREDUCTASE HTATIP2"/>
    <property type="match status" value="1"/>
</dbReference>
<dbReference type="Proteomes" id="UP000198790">
    <property type="component" value="Unassembled WGS sequence"/>
</dbReference>
<dbReference type="RefSeq" id="WP_092898529.1">
    <property type="nucleotide sequence ID" value="NZ_FOKK01000010.1"/>
</dbReference>
<evidence type="ECO:0000313" key="4">
    <source>
        <dbReference type="Proteomes" id="UP000198790"/>
    </source>
</evidence>
<dbReference type="PANTHER" id="PTHR14097:SF8">
    <property type="entry name" value="NAD(P)-BINDING DOMAIN-CONTAINING PROTEIN"/>
    <property type="match status" value="1"/>
</dbReference>
<accession>A0A1I1B2F4</accession>